<feature type="domain" description="DUF6589" evidence="1">
    <location>
        <begin position="373"/>
        <end position="786"/>
    </location>
</feature>
<sequence>MATENLLATEDDWNDIFLARDVDGNEDEQSADESDSDYDDARTAAMIYSDSDEDEIEVGPAIELQNTQVLRDQLQGKSLVGPIRHILTVMDGLGINLPIFLDALSWGDPECIQDAKIRYSRSALMNSKELPGILQRWWKPLRTSGSKKRRPRGAGPVMQNFASECTESILDRELEAIAVRLVSPLGEDIKEETFTSLVFTEMVEDMKAEAPTLWKLLRSMAYTPEQQRRNTEKNPDKIVLMIISMLSYTRSHHRSRFQKLFAIYLKFRGLSAKGFDTLHALALTMSHKWTGNAVGRISKQSMNEVVELMQSFPWLISHDNVQIPFCVFSQRLDNQGEFGNGTAATVYIKRNAKPLSETANPDLKKCRAAGLLNPIVELDIIDLTDKSFPLIEERGIYQVLRFLLDSPQFDLKTYSGKDSAALKAPPPVDQLPSGLDNITLQYLLGTVNIPEASYADNDRLMEEWFTQIGWTNVSERMKVGMRKVVAWIGDQLTVDRLRGLFKFCAEDENSFERMDFAILIFGWLHLQMAFANSLHKQYLGTTSGRGLKQAFELLERKGLAKVLTKGPWHHNLEEALYHIAEAHIREDWLIVSGARDLSELRERTPEQLRDLAKKLVRKHASSEAMDEIDAKPNEKRDQQKRQIIQWNRDILQYIVLDQAIRYGDVGVMEAMLPHLLFRFIGGCNTKYATEILELLQGLQREWSPEVKDFVRHHCWLINTTGKPDMNCPVDKAQEHNIKDIKVTYRSEGPNIKWPYLKKLHPAIHVIRALTLHIEEEFNTLSRGKKHTTPKKELDIQCLQQSYSTSGYHKYSAGREINSKKDRAVDYATIGCLKLQRGKILRKWKELRTFERATSERWEDLLDDDSEDDEENDTP</sequence>
<dbReference type="AlphaFoldDB" id="A0A0C3G538"/>
<dbReference type="HOGENOM" id="CLU_007061_0_2_1"/>
<accession>A0A0C3G538</accession>
<evidence type="ECO:0000313" key="2">
    <source>
        <dbReference type="EMBL" id="KIM86939.1"/>
    </source>
</evidence>
<organism evidence="2 3">
    <name type="scientific">Piloderma croceum (strain F 1598)</name>
    <dbReference type="NCBI Taxonomy" id="765440"/>
    <lineage>
        <taxon>Eukaryota</taxon>
        <taxon>Fungi</taxon>
        <taxon>Dikarya</taxon>
        <taxon>Basidiomycota</taxon>
        <taxon>Agaricomycotina</taxon>
        <taxon>Agaricomycetes</taxon>
        <taxon>Agaricomycetidae</taxon>
        <taxon>Atheliales</taxon>
        <taxon>Atheliaceae</taxon>
        <taxon>Piloderma</taxon>
    </lineage>
</organism>
<evidence type="ECO:0000313" key="3">
    <source>
        <dbReference type="Proteomes" id="UP000054166"/>
    </source>
</evidence>
<reference evidence="3" key="2">
    <citation type="submission" date="2015-01" db="EMBL/GenBank/DDBJ databases">
        <title>Evolutionary Origins and Diversification of the Mycorrhizal Mutualists.</title>
        <authorList>
            <consortium name="DOE Joint Genome Institute"/>
            <consortium name="Mycorrhizal Genomics Consortium"/>
            <person name="Kohler A."/>
            <person name="Kuo A."/>
            <person name="Nagy L.G."/>
            <person name="Floudas D."/>
            <person name="Copeland A."/>
            <person name="Barry K.W."/>
            <person name="Cichocki N."/>
            <person name="Veneault-Fourrey C."/>
            <person name="LaButti K."/>
            <person name="Lindquist E.A."/>
            <person name="Lipzen A."/>
            <person name="Lundell T."/>
            <person name="Morin E."/>
            <person name="Murat C."/>
            <person name="Riley R."/>
            <person name="Ohm R."/>
            <person name="Sun H."/>
            <person name="Tunlid A."/>
            <person name="Henrissat B."/>
            <person name="Grigoriev I.V."/>
            <person name="Hibbett D.S."/>
            <person name="Martin F."/>
        </authorList>
    </citation>
    <scope>NUCLEOTIDE SEQUENCE [LARGE SCALE GENOMIC DNA]</scope>
    <source>
        <strain evidence="3">F 1598</strain>
    </source>
</reference>
<name>A0A0C3G538_PILCF</name>
<evidence type="ECO:0000259" key="1">
    <source>
        <dbReference type="Pfam" id="PF20231"/>
    </source>
</evidence>
<reference evidence="2 3" key="1">
    <citation type="submission" date="2014-04" db="EMBL/GenBank/DDBJ databases">
        <authorList>
            <consortium name="DOE Joint Genome Institute"/>
            <person name="Kuo A."/>
            <person name="Tarkka M."/>
            <person name="Buscot F."/>
            <person name="Kohler A."/>
            <person name="Nagy L.G."/>
            <person name="Floudas D."/>
            <person name="Copeland A."/>
            <person name="Barry K.W."/>
            <person name="Cichocki N."/>
            <person name="Veneault-Fourrey C."/>
            <person name="LaButti K."/>
            <person name="Lindquist E.A."/>
            <person name="Lipzen A."/>
            <person name="Lundell T."/>
            <person name="Morin E."/>
            <person name="Murat C."/>
            <person name="Sun H."/>
            <person name="Tunlid A."/>
            <person name="Henrissat B."/>
            <person name="Grigoriev I.V."/>
            <person name="Hibbett D.S."/>
            <person name="Martin F."/>
            <person name="Nordberg H.P."/>
            <person name="Cantor M.N."/>
            <person name="Hua S.X."/>
        </authorList>
    </citation>
    <scope>NUCLEOTIDE SEQUENCE [LARGE SCALE GENOMIC DNA]</scope>
    <source>
        <strain evidence="2 3">F 1598</strain>
    </source>
</reference>
<protein>
    <recommendedName>
        <fullName evidence="1">DUF6589 domain-containing protein</fullName>
    </recommendedName>
</protein>
<dbReference type="Proteomes" id="UP000054166">
    <property type="component" value="Unassembled WGS sequence"/>
</dbReference>
<dbReference type="OrthoDB" id="3251235at2759"/>
<dbReference type="Pfam" id="PF20231">
    <property type="entry name" value="DUF6589"/>
    <property type="match status" value="1"/>
</dbReference>
<dbReference type="InterPro" id="IPR046496">
    <property type="entry name" value="DUF6589"/>
</dbReference>
<dbReference type="InParanoid" id="A0A0C3G538"/>
<keyword evidence="3" id="KW-1185">Reference proteome</keyword>
<proteinExistence type="predicted"/>
<gene>
    <name evidence="2" type="ORF">PILCRDRAFT_4187</name>
</gene>
<dbReference type="EMBL" id="KN832980">
    <property type="protein sequence ID" value="KIM86939.1"/>
    <property type="molecule type" value="Genomic_DNA"/>
</dbReference>
<dbReference type="STRING" id="765440.A0A0C3G538"/>